<dbReference type="InterPro" id="IPR050309">
    <property type="entry name" value="Type-B_Carboxylest/Lipase"/>
</dbReference>
<dbReference type="Pfam" id="PF00135">
    <property type="entry name" value="COesterase"/>
    <property type="match status" value="1"/>
</dbReference>
<evidence type="ECO:0000256" key="2">
    <source>
        <dbReference type="ARBA" id="ARBA00022801"/>
    </source>
</evidence>
<evidence type="ECO:0000259" key="5">
    <source>
        <dbReference type="Pfam" id="PF00135"/>
    </source>
</evidence>
<feature type="domain" description="Carboxylesterase type B" evidence="5">
    <location>
        <begin position="18"/>
        <end position="506"/>
    </location>
</feature>
<feature type="region of interest" description="Disordered" evidence="4">
    <location>
        <begin position="515"/>
        <end position="534"/>
    </location>
</feature>
<keyword evidence="7" id="KW-1185">Reference proteome</keyword>
<dbReference type="EMBL" id="WNKY01000002">
    <property type="protein sequence ID" value="MTV36828.1"/>
    <property type="molecule type" value="Genomic_DNA"/>
</dbReference>
<comment type="caution">
    <text evidence="6">The sequence shown here is derived from an EMBL/GenBank/DDBJ whole genome shotgun (WGS) entry which is preliminary data.</text>
</comment>
<protein>
    <recommendedName>
        <fullName evidence="3">Carboxylic ester hydrolase</fullName>
        <ecNumber evidence="3">3.1.1.-</ecNumber>
    </recommendedName>
</protein>
<sequence length="534" mass="57973">MKYLAIAGMAVAGMASAQTMVSIDRGKIEGLTLPSGVRAWLGVPFAAPPVRELRWRAPQPAAPWRDVYHADRKAPECIQLLRRKDINHYFGEEASSEDCLYLNVWAPAKAKASARLPVIVFIHGGGFTVGSSGMALYGGENVAARGDAVFVNMNYRLGILGYMAHPELTAESPQHASGNYGFLDQIAALQWIQKNIARFGGDPSRVTISGQSAGAASVGTLLASPLAKGLFQRAVLMSGAGVSNNAPSLAESEKTGLEVQKAVGAGSLDEMRQLPADKVFAVQRDFQFGESGSVTVRPNIDGYVLPDSIPNIYAAGRQNDVPVMAGFTADDISFSPLRGVSTLAQFRDTAGKIYGDRVQQFLELYPADSDADAARMSRLYSRQAMIEKGTRAMAIAQQASGKAPFYMFLFSHVQPFNPAVQIKDNPQGAYHTSDVPYWFQTQDALNMFRTTRNWQPYDRALSRRMMDSLLAFARSGNPATPATPWPQWRPNSAQYIDFGTTVTVQSEDAAQMAFQNQPVNMTPGASPLPRGTRD</sequence>
<dbReference type="EC" id="3.1.1.-" evidence="3"/>
<organism evidence="6 7">
    <name type="scientific">Duganella radicis</name>
    <dbReference type="NCBI Taxonomy" id="551988"/>
    <lineage>
        <taxon>Bacteria</taxon>
        <taxon>Pseudomonadati</taxon>
        <taxon>Pseudomonadota</taxon>
        <taxon>Betaproteobacteria</taxon>
        <taxon>Burkholderiales</taxon>
        <taxon>Oxalobacteraceae</taxon>
        <taxon>Telluria group</taxon>
        <taxon>Duganella</taxon>
    </lineage>
</organism>
<dbReference type="Proteomes" id="UP000475582">
    <property type="component" value="Unassembled WGS sequence"/>
</dbReference>
<evidence type="ECO:0000313" key="6">
    <source>
        <dbReference type="EMBL" id="MTV36828.1"/>
    </source>
</evidence>
<dbReference type="InterPro" id="IPR002018">
    <property type="entry name" value="CarbesteraseB"/>
</dbReference>
<accession>A0A6L6PCN3</accession>
<dbReference type="InterPro" id="IPR019819">
    <property type="entry name" value="Carboxylesterase_B_CS"/>
</dbReference>
<dbReference type="GO" id="GO:0016787">
    <property type="term" value="F:hydrolase activity"/>
    <property type="evidence" value="ECO:0007669"/>
    <property type="project" value="UniProtKB-KW"/>
</dbReference>
<dbReference type="Gene3D" id="3.40.50.1820">
    <property type="entry name" value="alpha/beta hydrolase"/>
    <property type="match status" value="1"/>
</dbReference>
<keyword evidence="3" id="KW-0732">Signal</keyword>
<comment type="similarity">
    <text evidence="1 3">Belongs to the type-B carboxylesterase/lipase family.</text>
</comment>
<reference evidence="6 7" key="1">
    <citation type="submission" date="2019-11" db="EMBL/GenBank/DDBJ databases">
        <title>Type strains purchased from KCTC, JCM and DSMZ.</title>
        <authorList>
            <person name="Lu H."/>
        </authorList>
    </citation>
    <scope>NUCLEOTIDE SEQUENCE [LARGE SCALE GENOMIC DNA]</scope>
    <source>
        <strain evidence="6 7">KCTC 22382</strain>
    </source>
</reference>
<dbReference type="AlphaFoldDB" id="A0A6L6PCN3"/>
<feature type="chain" id="PRO_5027155026" description="Carboxylic ester hydrolase" evidence="3">
    <location>
        <begin position="18"/>
        <end position="534"/>
    </location>
</feature>
<dbReference type="InterPro" id="IPR029058">
    <property type="entry name" value="AB_hydrolase_fold"/>
</dbReference>
<dbReference type="PANTHER" id="PTHR11559">
    <property type="entry name" value="CARBOXYLESTERASE"/>
    <property type="match status" value="1"/>
</dbReference>
<dbReference type="InterPro" id="IPR019826">
    <property type="entry name" value="Carboxylesterase_B_AS"/>
</dbReference>
<name>A0A6L6PCN3_9BURK</name>
<feature type="signal peptide" evidence="3">
    <location>
        <begin position="1"/>
        <end position="17"/>
    </location>
</feature>
<dbReference type="PROSITE" id="PS00941">
    <property type="entry name" value="CARBOXYLESTERASE_B_2"/>
    <property type="match status" value="1"/>
</dbReference>
<dbReference type="SUPFAM" id="SSF53474">
    <property type="entry name" value="alpha/beta-Hydrolases"/>
    <property type="match status" value="1"/>
</dbReference>
<dbReference type="RefSeq" id="WP_155462170.1">
    <property type="nucleotide sequence ID" value="NZ_WNKY01000002.1"/>
</dbReference>
<evidence type="ECO:0000313" key="7">
    <source>
        <dbReference type="Proteomes" id="UP000475582"/>
    </source>
</evidence>
<dbReference type="PROSITE" id="PS00122">
    <property type="entry name" value="CARBOXYLESTERASE_B_1"/>
    <property type="match status" value="1"/>
</dbReference>
<evidence type="ECO:0000256" key="4">
    <source>
        <dbReference type="SAM" id="MobiDB-lite"/>
    </source>
</evidence>
<keyword evidence="2 3" id="KW-0378">Hydrolase</keyword>
<evidence type="ECO:0000256" key="1">
    <source>
        <dbReference type="ARBA" id="ARBA00005964"/>
    </source>
</evidence>
<evidence type="ECO:0000256" key="3">
    <source>
        <dbReference type="RuleBase" id="RU361235"/>
    </source>
</evidence>
<gene>
    <name evidence="6" type="ORF">GM676_04405</name>
</gene>
<dbReference type="OrthoDB" id="9775851at2"/>
<proteinExistence type="inferred from homology"/>